<dbReference type="EMBL" id="JAEUBE010000199">
    <property type="protein sequence ID" value="KAH3666904.1"/>
    <property type="molecule type" value="Genomic_DNA"/>
</dbReference>
<dbReference type="AlphaFoldDB" id="A0A9P8T607"/>
<accession>A0A9P8T607</accession>
<evidence type="ECO:0000313" key="3">
    <source>
        <dbReference type="Proteomes" id="UP000769157"/>
    </source>
</evidence>
<evidence type="ECO:0000256" key="1">
    <source>
        <dbReference type="SAM" id="MobiDB-lite"/>
    </source>
</evidence>
<gene>
    <name evidence="2" type="ORF">OGAPHI_003354</name>
</gene>
<name>A0A9P8T607_9ASCO</name>
<comment type="caution">
    <text evidence="2">The sequence shown here is derived from an EMBL/GenBank/DDBJ whole genome shotgun (WGS) entry which is preliminary data.</text>
</comment>
<organism evidence="2 3">
    <name type="scientific">Ogataea philodendri</name>
    <dbReference type="NCBI Taxonomy" id="1378263"/>
    <lineage>
        <taxon>Eukaryota</taxon>
        <taxon>Fungi</taxon>
        <taxon>Dikarya</taxon>
        <taxon>Ascomycota</taxon>
        <taxon>Saccharomycotina</taxon>
        <taxon>Pichiomycetes</taxon>
        <taxon>Pichiales</taxon>
        <taxon>Pichiaceae</taxon>
        <taxon>Ogataea</taxon>
    </lineage>
</organism>
<dbReference type="Proteomes" id="UP000769157">
    <property type="component" value="Unassembled WGS sequence"/>
</dbReference>
<sequence length="189" mass="20812">MQKPCEFDQNGHSLYKLSLKILKKFSLMSRVTNGRAYTLRRLISSNVTFALSLITVAVYSSQEENGVFSNWWIDWYSYCGGSFSGFCSSDETSCNPNAIPVLTTSPTALSTAFNLISKRKVAKCQVVNDSEPFQPGPEDTSGSRPRQTGRSRSPGRGRTTSRGGRYPRVVRKCTGHPARPLSTSIPVSS</sequence>
<keyword evidence="3" id="KW-1185">Reference proteome</keyword>
<proteinExistence type="predicted"/>
<evidence type="ECO:0000313" key="2">
    <source>
        <dbReference type="EMBL" id="KAH3666904.1"/>
    </source>
</evidence>
<dbReference type="RefSeq" id="XP_046061860.1">
    <property type="nucleotide sequence ID" value="XM_046204321.1"/>
</dbReference>
<reference evidence="2" key="2">
    <citation type="submission" date="2021-01" db="EMBL/GenBank/DDBJ databases">
        <authorList>
            <person name="Schikora-Tamarit M.A."/>
        </authorList>
    </citation>
    <scope>NUCLEOTIDE SEQUENCE</scope>
    <source>
        <strain evidence="2">CBS6075</strain>
    </source>
</reference>
<feature type="compositionally biased region" description="Low complexity" evidence="1">
    <location>
        <begin position="156"/>
        <end position="167"/>
    </location>
</feature>
<reference evidence="2" key="1">
    <citation type="journal article" date="2021" name="Open Biol.">
        <title>Shared evolutionary footprints suggest mitochondrial oxidative damage underlies multiple complex I losses in fungi.</title>
        <authorList>
            <person name="Schikora-Tamarit M.A."/>
            <person name="Marcet-Houben M."/>
            <person name="Nosek J."/>
            <person name="Gabaldon T."/>
        </authorList>
    </citation>
    <scope>NUCLEOTIDE SEQUENCE</scope>
    <source>
        <strain evidence="2">CBS6075</strain>
    </source>
</reference>
<protein>
    <submittedName>
        <fullName evidence="2">Uncharacterized protein</fullName>
    </submittedName>
</protein>
<dbReference type="GeneID" id="70235321"/>
<feature type="region of interest" description="Disordered" evidence="1">
    <location>
        <begin position="128"/>
        <end position="189"/>
    </location>
</feature>